<dbReference type="EMBL" id="KC247078">
    <property type="protein sequence ID" value="AHF27194.1"/>
    <property type="molecule type" value="Genomic_DNA"/>
</dbReference>
<evidence type="ECO:0000313" key="1">
    <source>
        <dbReference type="EMBL" id="AHF27194.1"/>
    </source>
</evidence>
<sequence length="64" mass="7065">MVKKQNGATQDKPFQSIKDAARTTGLSVHFLRTEIKKGTIPIVKAGVKVYVNIPRLLEKLDSVS</sequence>
<accession>W0FUA2</accession>
<organism evidence="1">
    <name type="scientific">uncultured bacterium Contig1777</name>
    <dbReference type="NCBI Taxonomy" id="1393514"/>
    <lineage>
        <taxon>Bacteria</taxon>
        <taxon>environmental samples</taxon>
    </lineage>
</organism>
<evidence type="ECO:0008006" key="2">
    <source>
        <dbReference type="Google" id="ProtNLM"/>
    </source>
</evidence>
<name>W0FUA2_9BACT</name>
<protein>
    <recommendedName>
        <fullName evidence="2">Helix-turn-helix domain-containing protein</fullName>
    </recommendedName>
</protein>
<proteinExistence type="predicted"/>
<reference evidence="1" key="1">
    <citation type="journal article" date="2013" name="PLoS ONE">
        <title>Metagenomic insights into the carbohydrate-active enzymes carried by the microorganisms adhering to solid digesta in the rumen of cows.</title>
        <authorList>
            <person name="Wang L."/>
            <person name="Hatem A."/>
            <person name="Catalyurek U.V."/>
            <person name="Morrison M."/>
            <person name="Yu Z."/>
        </authorList>
    </citation>
    <scope>NUCLEOTIDE SEQUENCE</scope>
</reference>
<dbReference type="AlphaFoldDB" id="W0FUA2"/>